<dbReference type="Pfam" id="PF08281">
    <property type="entry name" value="Sigma70_r4_2"/>
    <property type="match status" value="1"/>
</dbReference>
<dbReference type="NCBIfam" id="TIGR02937">
    <property type="entry name" value="sigma70-ECF"/>
    <property type="match status" value="1"/>
</dbReference>
<keyword evidence="4" id="KW-0238">DNA-binding</keyword>
<evidence type="ECO:0000259" key="7">
    <source>
        <dbReference type="Pfam" id="PF08281"/>
    </source>
</evidence>
<keyword evidence="5" id="KW-0804">Transcription</keyword>
<evidence type="ECO:0000256" key="5">
    <source>
        <dbReference type="ARBA" id="ARBA00023163"/>
    </source>
</evidence>
<name>A0ABR7CLP2_9BACT</name>
<dbReference type="PANTHER" id="PTHR43133">
    <property type="entry name" value="RNA POLYMERASE ECF-TYPE SIGMA FACTO"/>
    <property type="match status" value="1"/>
</dbReference>
<dbReference type="InterPro" id="IPR013249">
    <property type="entry name" value="RNA_pol_sigma70_r4_t2"/>
</dbReference>
<gene>
    <name evidence="8" type="ORF">H8S08_04600</name>
</gene>
<dbReference type="Gene3D" id="1.10.1740.10">
    <property type="match status" value="1"/>
</dbReference>
<feature type="domain" description="RNA polymerase sigma factor 70 region 4 type 2" evidence="7">
    <location>
        <begin position="99"/>
        <end position="151"/>
    </location>
</feature>
<evidence type="ECO:0000259" key="6">
    <source>
        <dbReference type="Pfam" id="PF04542"/>
    </source>
</evidence>
<dbReference type="PANTHER" id="PTHR43133:SF8">
    <property type="entry name" value="RNA POLYMERASE SIGMA FACTOR HI_1459-RELATED"/>
    <property type="match status" value="1"/>
</dbReference>
<dbReference type="SUPFAM" id="SSF88946">
    <property type="entry name" value="Sigma2 domain of RNA polymerase sigma factors"/>
    <property type="match status" value="1"/>
</dbReference>
<keyword evidence="2" id="KW-0805">Transcription regulation</keyword>
<dbReference type="InterPro" id="IPR013324">
    <property type="entry name" value="RNA_pol_sigma_r3/r4-like"/>
</dbReference>
<organism evidence="8 9">
    <name type="scientific">Alistipes hominis</name>
    <dbReference type="NCBI Taxonomy" id="2763015"/>
    <lineage>
        <taxon>Bacteria</taxon>
        <taxon>Pseudomonadati</taxon>
        <taxon>Bacteroidota</taxon>
        <taxon>Bacteroidia</taxon>
        <taxon>Bacteroidales</taxon>
        <taxon>Rikenellaceae</taxon>
        <taxon>Alistipes</taxon>
    </lineage>
</organism>
<proteinExistence type="inferred from homology"/>
<protein>
    <submittedName>
        <fullName evidence="8">RNA polymerase sigma factor</fullName>
    </submittedName>
</protein>
<evidence type="ECO:0000256" key="2">
    <source>
        <dbReference type="ARBA" id="ARBA00023015"/>
    </source>
</evidence>
<evidence type="ECO:0000256" key="4">
    <source>
        <dbReference type="ARBA" id="ARBA00023125"/>
    </source>
</evidence>
<comment type="similarity">
    <text evidence="1">Belongs to the sigma-70 factor family. ECF subfamily.</text>
</comment>
<dbReference type="RefSeq" id="WP_118457107.1">
    <property type="nucleotide sequence ID" value="NZ_JACOOK010000002.1"/>
</dbReference>
<evidence type="ECO:0000256" key="1">
    <source>
        <dbReference type="ARBA" id="ARBA00010641"/>
    </source>
</evidence>
<keyword evidence="3" id="KW-0731">Sigma factor</keyword>
<dbReference type="CDD" id="cd06171">
    <property type="entry name" value="Sigma70_r4"/>
    <property type="match status" value="1"/>
</dbReference>
<dbReference type="InterPro" id="IPR039425">
    <property type="entry name" value="RNA_pol_sigma-70-like"/>
</dbReference>
<sequence length="162" mass="19474">MTVSEYDKCVRQYSDNLYRFILKSLRNDEQAKDIVQESFLRLWENREAVIEGKEKSYLFTIAYRLIVDHVRLEKRYTGDETLLKNRHSPAEREYNNAREMLEHYLNELPPMQKSLILLRDYEGYSYREMAEMTHLTEAQVKVYIFRARVALKKNIGDINNIL</sequence>
<dbReference type="Proteomes" id="UP000636891">
    <property type="component" value="Unassembled WGS sequence"/>
</dbReference>
<evidence type="ECO:0000313" key="8">
    <source>
        <dbReference type="EMBL" id="MBC5616300.1"/>
    </source>
</evidence>
<dbReference type="Pfam" id="PF04542">
    <property type="entry name" value="Sigma70_r2"/>
    <property type="match status" value="1"/>
</dbReference>
<dbReference type="Gene3D" id="1.10.10.10">
    <property type="entry name" value="Winged helix-like DNA-binding domain superfamily/Winged helix DNA-binding domain"/>
    <property type="match status" value="1"/>
</dbReference>
<dbReference type="InterPro" id="IPR036388">
    <property type="entry name" value="WH-like_DNA-bd_sf"/>
</dbReference>
<dbReference type="InterPro" id="IPR014284">
    <property type="entry name" value="RNA_pol_sigma-70_dom"/>
</dbReference>
<evidence type="ECO:0000313" key="9">
    <source>
        <dbReference type="Proteomes" id="UP000636891"/>
    </source>
</evidence>
<evidence type="ECO:0000256" key="3">
    <source>
        <dbReference type="ARBA" id="ARBA00023082"/>
    </source>
</evidence>
<dbReference type="InterPro" id="IPR013325">
    <property type="entry name" value="RNA_pol_sigma_r2"/>
</dbReference>
<reference evidence="8 9" key="1">
    <citation type="submission" date="2020-08" db="EMBL/GenBank/DDBJ databases">
        <title>Genome public.</title>
        <authorList>
            <person name="Liu C."/>
            <person name="Sun Q."/>
        </authorList>
    </citation>
    <scope>NUCLEOTIDE SEQUENCE [LARGE SCALE GENOMIC DNA]</scope>
    <source>
        <strain evidence="8 9">New-7</strain>
    </source>
</reference>
<feature type="domain" description="RNA polymerase sigma-70 region 2" evidence="6">
    <location>
        <begin position="10"/>
        <end position="75"/>
    </location>
</feature>
<keyword evidence="9" id="KW-1185">Reference proteome</keyword>
<dbReference type="EMBL" id="JACOOK010000002">
    <property type="protein sequence ID" value="MBC5616300.1"/>
    <property type="molecule type" value="Genomic_DNA"/>
</dbReference>
<comment type="caution">
    <text evidence="8">The sequence shown here is derived from an EMBL/GenBank/DDBJ whole genome shotgun (WGS) entry which is preliminary data.</text>
</comment>
<accession>A0ABR7CLP2</accession>
<dbReference type="InterPro" id="IPR007627">
    <property type="entry name" value="RNA_pol_sigma70_r2"/>
</dbReference>
<dbReference type="SUPFAM" id="SSF88659">
    <property type="entry name" value="Sigma3 and sigma4 domains of RNA polymerase sigma factors"/>
    <property type="match status" value="1"/>
</dbReference>